<dbReference type="Gene3D" id="1.10.10.10">
    <property type="entry name" value="Winged helix-like DNA-binding domain superfamily/Winged helix DNA-binding domain"/>
    <property type="match status" value="1"/>
</dbReference>
<feature type="domain" description="ARG and Rhodanese-Phosphatase-superfamily-associated" evidence="3">
    <location>
        <begin position="30"/>
        <end position="313"/>
    </location>
</feature>
<evidence type="ECO:0000313" key="4">
    <source>
        <dbReference type="EMBL" id="QJA99156.1"/>
    </source>
</evidence>
<sequence length="446" mass="49325">MIGMSVIETVRLVLEEYEIGEPWKLTKGAGFVVPILGRPPFPDRNYVLLQEVLDDVTFKDTGGIGDVGVSNRSGRPVFVRKGTMLKGVGTQSRSPVAGVVLEPINAMIKVPVNCIHASHGIRAGAFFTAMGVTPHTVYEDLGQQSATWASISNYSARARAGGSRAGGLSAGFMASLSPDSLVDIEESVGKFREDVDDILSQIPGDHVHQVGIAVFDLKGVAGVEVFDHPASWRAFSDSITRSYAEILTEEVSDLYEIKMDRAEPVLRDFLKKACDAERTLVTENKVSKIWALTSEGVDGELAEVEGREIHLVLSRSRERRQSQTSQQVLQGVDRWRITNQSPRQPPRRTREREVSPVILTTTMRSPEWYRRKGSVDLLQKLGDEPHRFTELLSSMDVSRGTLSYRISEAKDMGLIHRTIRQENGQPVWSLTAQGKEESKQLKVDAG</sequence>
<proteinExistence type="predicted"/>
<feature type="region of interest" description="Disordered" evidence="1">
    <location>
        <begin position="320"/>
        <end position="352"/>
    </location>
</feature>
<protein>
    <submittedName>
        <fullName evidence="4">Uncharacterized protein</fullName>
    </submittedName>
</protein>
<evidence type="ECO:0000259" key="2">
    <source>
        <dbReference type="Pfam" id="PF01638"/>
    </source>
</evidence>
<gene>
    <name evidence="4" type="ORF">MM171A01284_0017</name>
</gene>
<dbReference type="InterPro" id="IPR036388">
    <property type="entry name" value="WH-like_DNA-bd_sf"/>
</dbReference>
<dbReference type="Pfam" id="PF20208">
    <property type="entry name" value="ARPP-1"/>
    <property type="match status" value="1"/>
</dbReference>
<dbReference type="SUPFAM" id="SSF46785">
    <property type="entry name" value="Winged helix' DNA-binding domain"/>
    <property type="match status" value="1"/>
</dbReference>
<reference evidence="4" key="1">
    <citation type="submission" date="2020-03" db="EMBL/GenBank/DDBJ databases">
        <title>The deep terrestrial virosphere.</title>
        <authorList>
            <person name="Holmfeldt K."/>
            <person name="Nilsson E."/>
            <person name="Simone D."/>
            <person name="Lopez-Fernandez M."/>
            <person name="Wu X."/>
            <person name="de Brujin I."/>
            <person name="Lundin D."/>
            <person name="Andersson A."/>
            <person name="Bertilsson S."/>
            <person name="Dopson M."/>
        </authorList>
    </citation>
    <scope>NUCLEOTIDE SEQUENCE</scope>
    <source>
        <strain evidence="4">MM171A01284</strain>
    </source>
</reference>
<dbReference type="InterPro" id="IPR036390">
    <property type="entry name" value="WH_DNA-bd_sf"/>
</dbReference>
<dbReference type="AlphaFoldDB" id="A0A6M3LUI5"/>
<evidence type="ECO:0000259" key="3">
    <source>
        <dbReference type="Pfam" id="PF20208"/>
    </source>
</evidence>
<dbReference type="EMBL" id="MT143631">
    <property type="protein sequence ID" value="QJA99156.1"/>
    <property type="molecule type" value="Genomic_DNA"/>
</dbReference>
<accession>A0A6M3LUI5</accession>
<organism evidence="4">
    <name type="scientific">viral metagenome</name>
    <dbReference type="NCBI Taxonomy" id="1070528"/>
    <lineage>
        <taxon>unclassified sequences</taxon>
        <taxon>metagenomes</taxon>
        <taxon>organismal metagenomes</taxon>
    </lineage>
</organism>
<dbReference type="InterPro" id="IPR046699">
    <property type="entry name" value="ARPP-1"/>
</dbReference>
<name>A0A6M3LUI5_9ZZZZ</name>
<dbReference type="InterPro" id="IPR002577">
    <property type="entry name" value="HTH_HxlR"/>
</dbReference>
<feature type="domain" description="HTH hxlR-type" evidence="2">
    <location>
        <begin position="377"/>
        <end position="436"/>
    </location>
</feature>
<evidence type="ECO:0000256" key="1">
    <source>
        <dbReference type="SAM" id="MobiDB-lite"/>
    </source>
</evidence>
<dbReference type="Pfam" id="PF01638">
    <property type="entry name" value="HxlR"/>
    <property type="match status" value="1"/>
</dbReference>